<name>A0A4P7NQL1_PYROR</name>
<evidence type="ECO:0000313" key="1">
    <source>
        <dbReference type="EMBL" id="QBZ64560.1"/>
    </source>
</evidence>
<sequence>MARVDPEDLTAYSLLIPERLASFSLWPGPRRQDADVGHRGGGSLSAGPCTCQDMISCRRVMLGTTSTLLIHYSAALEPLRTNSDPLSSIGPCPLHLLRGSHGPLGIRNIKQNEGFQ</sequence>
<protein>
    <submittedName>
        <fullName evidence="1">Uncharacterized protein</fullName>
    </submittedName>
</protein>
<gene>
    <name evidence="1" type="ORF">PoMZ_06258</name>
</gene>
<evidence type="ECO:0000313" key="2">
    <source>
        <dbReference type="Proteomes" id="UP000294847"/>
    </source>
</evidence>
<dbReference type="Proteomes" id="UP000294847">
    <property type="component" value="Chromosome 6"/>
</dbReference>
<accession>A0A4P7NQL1</accession>
<proteinExistence type="predicted"/>
<dbReference type="EMBL" id="CP034209">
    <property type="protein sequence ID" value="QBZ64560.1"/>
    <property type="molecule type" value="Genomic_DNA"/>
</dbReference>
<reference evidence="1 2" key="1">
    <citation type="journal article" date="2019" name="Mol. Biol. Evol.">
        <title>Blast fungal genomes show frequent chromosomal changes, gene gains and losses, and effector gene turnover.</title>
        <authorList>
            <person name="Gomez Luciano L.B."/>
            <person name="Jason Tsai I."/>
            <person name="Chuma I."/>
            <person name="Tosa Y."/>
            <person name="Chen Y.H."/>
            <person name="Li J.Y."/>
            <person name="Li M.Y."/>
            <person name="Jade Lu M.Y."/>
            <person name="Nakayashiki H."/>
            <person name="Li W.H."/>
        </authorList>
    </citation>
    <scope>NUCLEOTIDE SEQUENCE [LARGE SCALE GENOMIC DNA]</scope>
    <source>
        <strain evidence="1">MZ5-1-6</strain>
    </source>
</reference>
<dbReference type="AlphaFoldDB" id="A0A4P7NQL1"/>
<organism evidence="1 2">
    <name type="scientific">Pyricularia oryzae</name>
    <name type="common">Rice blast fungus</name>
    <name type="synonym">Magnaporthe oryzae</name>
    <dbReference type="NCBI Taxonomy" id="318829"/>
    <lineage>
        <taxon>Eukaryota</taxon>
        <taxon>Fungi</taxon>
        <taxon>Dikarya</taxon>
        <taxon>Ascomycota</taxon>
        <taxon>Pezizomycotina</taxon>
        <taxon>Sordariomycetes</taxon>
        <taxon>Sordariomycetidae</taxon>
        <taxon>Magnaporthales</taxon>
        <taxon>Pyriculariaceae</taxon>
        <taxon>Pyricularia</taxon>
    </lineage>
</organism>